<dbReference type="PRINTS" id="PR00476">
    <property type="entry name" value="PHFRCTKINASE"/>
</dbReference>
<evidence type="ECO:0000259" key="13">
    <source>
        <dbReference type="Pfam" id="PF00365"/>
    </source>
</evidence>
<dbReference type="Pfam" id="PF00365">
    <property type="entry name" value="PFK"/>
    <property type="match status" value="2"/>
</dbReference>
<dbReference type="InterPro" id="IPR022953">
    <property type="entry name" value="ATP_PFK"/>
</dbReference>
<keyword evidence="7" id="KW-0547">Nucleotide-binding</keyword>
<evidence type="ECO:0000256" key="2">
    <source>
        <dbReference type="ARBA" id="ARBA00004679"/>
    </source>
</evidence>
<comment type="cofactor">
    <cofactor evidence="1">
        <name>Mg(2+)</name>
        <dbReference type="ChEBI" id="CHEBI:18420"/>
    </cofactor>
</comment>
<dbReference type="GO" id="GO:0016208">
    <property type="term" value="F:AMP binding"/>
    <property type="evidence" value="ECO:0007669"/>
    <property type="project" value="TreeGrafter"/>
</dbReference>
<keyword evidence="11" id="KW-0324">Glycolysis</keyword>
<dbReference type="GeneTree" id="ENSGT00940000155440"/>
<evidence type="ECO:0000256" key="9">
    <source>
        <dbReference type="ARBA" id="ARBA00022840"/>
    </source>
</evidence>
<dbReference type="GO" id="GO:0006002">
    <property type="term" value="P:fructose 6-phosphate metabolic process"/>
    <property type="evidence" value="ECO:0007669"/>
    <property type="project" value="InterPro"/>
</dbReference>
<dbReference type="Ensembl" id="ENSSMAT00000040749.1">
    <property type="protein sequence ID" value="ENSSMAP00000065435.1"/>
    <property type="gene ID" value="ENSSMAG00000002590.2"/>
</dbReference>
<gene>
    <name evidence="14" type="primary">pfkmb</name>
</gene>
<evidence type="ECO:0000256" key="1">
    <source>
        <dbReference type="ARBA" id="ARBA00001946"/>
    </source>
</evidence>
<evidence type="ECO:0000256" key="12">
    <source>
        <dbReference type="ARBA" id="ARBA00048070"/>
    </source>
</evidence>
<evidence type="ECO:0000256" key="11">
    <source>
        <dbReference type="ARBA" id="ARBA00023152"/>
    </source>
</evidence>
<evidence type="ECO:0000256" key="6">
    <source>
        <dbReference type="ARBA" id="ARBA00022723"/>
    </source>
</evidence>
<protein>
    <submittedName>
        <fullName evidence="14">Phosphofructokinase, muscle b</fullName>
    </submittedName>
</protein>
<dbReference type="AlphaFoldDB" id="A0A8D3E0X6"/>
<keyword evidence="8" id="KW-0418">Kinase</keyword>
<keyword evidence="9" id="KW-0067">ATP-binding</keyword>
<evidence type="ECO:0000256" key="7">
    <source>
        <dbReference type="ARBA" id="ARBA00022741"/>
    </source>
</evidence>
<dbReference type="GO" id="GO:0048029">
    <property type="term" value="F:monosaccharide binding"/>
    <property type="evidence" value="ECO:0007669"/>
    <property type="project" value="TreeGrafter"/>
</dbReference>
<dbReference type="UniPathway" id="UPA00109">
    <property type="reaction ID" value="UER00182"/>
</dbReference>
<sequence length="710" mass="77850">MLQLGGTVIGSARCQDFRTKEGRTKAACNLVKLGITNLCVIGGDGSLTGANQFRTEWTELLGDLVKAGKITPNEAKCSSHLNIVGMVGSIDNDFCGTDMTIGTDSALHRIIEIVDAITTTAQSHQRTFILEVMGRHCGYLALVTALACGADWVFIPEMPPDNGWEDHLCRRLTEVNVLSCVCLVILNLFSVPLSKEVETVLQHRRLLKNYLSVQLVSKRLGFDTRTTILGHVQRGGTPSAFDRILASRMGVEAVMALLEATPDTPACVVSLSGNMAVRLPLMECVQVTKDVTIAMGEGRFDDAVKLRGKSFENNWNTYKMLAHVHPPETKSNINIAIVNVGAPCAGMNAAVRSAVRIGLLQGHQMLAVHDGFDGLAHGMIEPIGWSGVAGWTGKGGSILGTKRSLPHEFMEEISLSITKFNIHAIVIIGGFEAFVGGLEMVQARDKYEELCIPLVVVPATVSNNVPGSDFSVGTDTALNTITMTCDRIKQSAAGTKRRVFIVETMGGYCGYLATMAGLATGADAAYIYEEPVNIHHLEVNVEHLVEKMKTTVKRGLILRNEKCNANYTTDFIFNLYSEEGKGVFDCRKNVLGHMQQGGTPSPFDRNFATKMGMKSVLWLTDKLKECYRHGRIFANSADSACVLGMRKRSLVFQPLAELKDQTDFEHRIPKIQWWLKLRPILKILAKYKINLDISEKTEIEHIIKKRGSAP</sequence>
<keyword evidence="3" id="KW-0963">Cytoplasm</keyword>
<evidence type="ECO:0000313" key="15">
    <source>
        <dbReference type="Proteomes" id="UP000694558"/>
    </source>
</evidence>
<dbReference type="GO" id="GO:0005524">
    <property type="term" value="F:ATP binding"/>
    <property type="evidence" value="ECO:0007669"/>
    <property type="project" value="UniProtKB-KW"/>
</dbReference>
<dbReference type="Proteomes" id="UP000694558">
    <property type="component" value="Chromosome 6"/>
</dbReference>
<comment type="catalytic activity">
    <reaction evidence="12">
        <text>beta-D-fructose 6-phosphate + ATP = beta-D-fructose 1,6-bisphosphate + ADP + H(+)</text>
        <dbReference type="Rhea" id="RHEA:16109"/>
        <dbReference type="ChEBI" id="CHEBI:15378"/>
        <dbReference type="ChEBI" id="CHEBI:30616"/>
        <dbReference type="ChEBI" id="CHEBI:32966"/>
        <dbReference type="ChEBI" id="CHEBI:57634"/>
        <dbReference type="ChEBI" id="CHEBI:456216"/>
        <dbReference type="EC" id="2.7.1.11"/>
    </reaction>
</comment>
<comment type="pathway">
    <text evidence="2">Carbohydrate degradation; glycolysis; D-glyceraldehyde 3-phosphate and glycerone phosphate from D-glucose: step 3/4.</text>
</comment>
<dbReference type="Gene3D" id="3.40.50.450">
    <property type="match status" value="2"/>
</dbReference>
<evidence type="ECO:0000256" key="3">
    <source>
        <dbReference type="ARBA" id="ARBA00022490"/>
    </source>
</evidence>
<dbReference type="GO" id="GO:0003872">
    <property type="term" value="F:6-phosphofructokinase activity"/>
    <property type="evidence" value="ECO:0007669"/>
    <property type="project" value="UniProtKB-EC"/>
</dbReference>
<evidence type="ECO:0000256" key="4">
    <source>
        <dbReference type="ARBA" id="ARBA00022533"/>
    </source>
</evidence>
<proteinExistence type="predicted"/>
<dbReference type="FunFam" id="3.40.50.460:FF:000001">
    <property type="entry name" value="ATP-dependent 6-phosphofructokinase"/>
    <property type="match status" value="1"/>
</dbReference>
<evidence type="ECO:0000313" key="14">
    <source>
        <dbReference type="Ensembl" id="ENSSMAP00000065435.1"/>
    </source>
</evidence>
<dbReference type="NCBIfam" id="TIGR02478">
    <property type="entry name" value="6PF1K_euk"/>
    <property type="match status" value="1"/>
</dbReference>
<feature type="domain" description="Phosphofructokinase" evidence="13">
    <location>
        <begin position="2"/>
        <end position="256"/>
    </location>
</feature>
<keyword evidence="4" id="KW-0021">Allosteric enzyme</keyword>
<dbReference type="InterPro" id="IPR000023">
    <property type="entry name" value="Phosphofructokinase_dom"/>
</dbReference>
<reference evidence="14" key="2">
    <citation type="submission" date="2025-08" db="UniProtKB">
        <authorList>
            <consortium name="Ensembl"/>
        </authorList>
    </citation>
    <scope>IDENTIFICATION</scope>
</reference>
<keyword evidence="10" id="KW-0460">Magnesium</keyword>
<dbReference type="InterPro" id="IPR015912">
    <property type="entry name" value="Phosphofructokinase_CS"/>
</dbReference>
<dbReference type="GO" id="GO:0046872">
    <property type="term" value="F:metal ion binding"/>
    <property type="evidence" value="ECO:0007669"/>
    <property type="project" value="UniProtKB-KW"/>
</dbReference>
<dbReference type="PROSITE" id="PS00433">
    <property type="entry name" value="PHOSPHOFRUCTOKINASE"/>
    <property type="match status" value="2"/>
</dbReference>
<dbReference type="GO" id="GO:0042802">
    <property type="term" value="F:identical protein binding"/>
    <property type="evidence" value="ECO:0007669"/>
    <property type="project" value="TreeGrafter"/>
</dbReference>
<dbReference type="Gene3D" id="3.40.50.460">
    <property type="entry name" value="Phosphofructokinase domain"/>
    <property type="match status" value="2"/>
</dbReference>
<reference evidence="14" key="1">
    <citation type="submission" date="2023-05" db="EMBL/GenBank/DDBJ databases">
        <title>High-quality long-read genome of Scophthalmus maximus.</title>
        <authorList>
            <person name="Lien S."/>
            <person name="Martinez P."/>
        </authorList>
    </citation>
    <scope>NUCLEOTIDE SEQUENCE [LARGE SCALE GENOMIC DNA]</scope>
</reference>
<dbReference type="GO" id="GO:0070095">
    <property type="term" value="F:fructose-6-phosphate binding"/>
    <property type="evidence" value="ECO:0007669"/>
    <property type="project" value="TreeGrafter"/>
</dbReference>
<accession>A0A8D3E0X6</accession>
<evidence type="ECO:0000256" key="8">
    <source>
        <dbReference type="ARBA" id="ARBA00022777"/>
    </source>
</evidence>
<organism evidence="14 15">
    <name type="scientific">Scophthalmus maximus</name>
    <name type="common">Turbot</name>
    <name type="synonym">Psetta maxima</name>
    <dbReference type="NCBI Taxonomy" id="52904"/>
    <lineage>
        <taxon>Eukaryota</taxon>
        <taxon>Metazoa</taxon>
        <taxon>Chordata</taxon>
        <taxon>Craniata</taxon>
        <taxon>Vertebrata</taxon>
        <taxon>Euteleostomi</taxon>
        <taxon>Actinopterygii</taxon>
        <taxon>Neopterygii</taxon>
        <taxon>Teleostei</taxon>
        <taxon>Neoteleostei</taxon>
        <taxon>Acanthomorphata</taxon>
        <taxon>Carangaria</taxon>
        <taxon>Pleuronectiformes</taxon>
        <taxon>Pleuronectoidei</taxon>
        <taxon>Scophthalmidae</taxon>
        <taxon>Scophthalmus</taxon>
    </lineage>
</organism>
<dbReference type="SUPFAM" id="SSF53784">
    <property type="entry name" value="Phosphofructokinase"/>
    <property type="match status" value="2"/>
</dbReference>
<dbReference type="PANTHER" id="PTHR13697:SF56">
    <property type="entry name" value="ATP-DEPENDENT 6-PHOSPHOFRUCTOKINASE"/>
    <property type="match status" value="1"/>
</dbReference>
<name>A0A8D3E0X6_SCOMX</name>
<dbReference type="GO" id="GO:0016020">
    <property type="term" value="C:membrane"/>
    <property type="evidence" value="ECO:0007669"/>
    <property type="project" value="TreeGrafter"/>
</dbReference>
<evidence type="ECO:0000256" key="5">
    <source>
        <dbReference type="ARBA" id="ARBA00022679"/>
    </source>
</evidence>
<dbReference type="GO" id="GO:0030388">
    <property type="term" value="P:fructose 1,6-bisphosphate metabolic process"/>
    <property type="evidence" value="ECO:0007669"/>
    <property type="project" value="TreeGrafter"/>
</dbReference>
<dbReference type="PANTHER" id="PTHR13697">
    <property type="entry name" value="PHOSPHOFRUCTOKINASE"/>
    <property type="match status" value="1"/>
</dbReference>
<dbReference type="GO" id="GO:0005945">
    <property type="term" value="C:6-phosphofructokinase complex"/>
    <property type="evidence" value="ECO:0007669"/>
    <property type="project" value="TreeGrafter"/>
</dbReference>
<dbReference type="GO" id="GO:0061621">
    <property type="term" value="P:canonical glycolysis"/>
    <property type="evidence" value="ECO:0007669"/>
    <property type="project" value="TreeGrafter"/>
</dbReference>
<dbReference type="InterPro" id="IPR035966">
    <property type="entry name" value="PKF_sf"/>
</dbReference>
<keyword evidence="5" id="KW-0808">Transferase</keyword>
<keyword evidence="6" id="KW-0479">Metal-binding</keyword>
<evidence type="ECO:0000256" key="10">
    <source>
        <dbReference type="ARBA" id="ARBA00022842"/>
    </source>
</evidence>
<dbReference type="InterPro" id="IPR009161">
    <property type="entry name" value="6-Pfructokinase_euk"/>
</dbReference>
<feature type="domain" description="Phosphofructokinase" evidence="13">
    <location>
        <begin position="334"/>
        <end position="618"/>
    </location>
</feature>